<evidence type="ECO:0000259" key="11">
    <source>
        <dbReference type="Pfam" id="PF02558"/>
    </source>
</evidence>
<dbReference type="InterPro" id="IPR013752">
    <property type="entry name" value="KPA_reductase"/>
</dbReference>
<dbReference type="EMBL" id="SRKY01000005">
    <property type="protein sequence ID" value="THH34620.1"/>
    <property type="molecule type" value="Genomic_DNA"/>
</dbReference>
<keyword evidence="7 10" id="KW-0560">Oxidoreductase</keyword>
<dbReference type="GO" id="GO:0008677">
    <property type="term" value="F:2-dehydropantoate 2-reductase activity"/>
    <property type="evidence" value="ECO:0007669"/>
    <property type="project" value="UniProtKB-EC"/>
</dbReference>
<dbReference type="GO" id="GO:0005737">
    <property type="term" value="C:cytoplasm"/>
    <property type="evidence" value="ECO:0007669"/>
    <property type="project" value="TreeGrafter"/>
</dbReference>
<evidence type="ECO:0000256" key="3">
    <source>
        <dbReference type="ARBA" id="ARBA00013014"/>
    </source>
</evidence>
<dbReference type="Gene3D" id="1.10.1040.10">
    <property type="entry name" value="N-(1-d-carboxylethyl)-l-norvaline Dehydrogenase, domain 2"/>
    <property type="match status" value="1"/>
</dbReference>
<dbReference type="Gene3D" id="3.40.50.720">
    <property type="entry name" value="NAD(P)-binding Rossmann-like Domain"/>
    <property type="match status" value="1"/>
</dbReference>
<dbReference type="NCBIfam" id="TIGR00745">
    <property type="entry name" value="apbA_panE"/>
    <property type="match status" value="1"/>
</dbReference>
<evidence type="ECO:0000259" key="12">
    <source>
        <dbReference type="Pfam" id="PF08546"/>
    </source>
</evidence>
<evidence type="ECO:0000256" key="2">
    <source>
        <dbReference type="ARBA" id="ARBA00007870"/>
    </source>
</evidence>
<dbReference type="InterPro" id="IPR036291">
    <property type="entry name" value="NAD(P)-bd_dom_sf"/>
</dbReference>
<keyword evidence="14" id="KW-1185">Reference proteome</keyword>
<evidence type="ECO:0000256" key="1">
    <source>
        <dbReference type="ARBA" id="ARBA00004994"/>
    </source>
</evidence>
<dbReference type="UniPathway" id="UPA00028">
    <property type="reaction ID" value="UER00004"/>
</dbReference>
<dbReference type="Pfam" id="PF08546">
    <property type="entry name" value="ApbA_C"/>
    <property type="match status" value="1"/>
</dbReference>
<accession>A0A4S4NEX2</accession>
<evidence type="ECO:0000256" key="10">
    <source>
        <dbReference type="RuleBase" id="RU362068"/>
    </source>
</evidence>
<proteinExistence type="inferred from homology"/>
<feature type="domain" description="Ketopantoate reductase N-terminal" evidence="11">
    <location>
        <begin position="3"/>
        <end position="142"/>
    </location>
</feature>
<organism evidence="13 14">
    <name type="scientific">Aliishimia ponticola</name>
    <dbReference type="NCBI Taxonomy" id="2499833"/>
    <lineage>
        <taxon>Bacteria</taxon>
        <taxon>Pseudomonadati</taxon>
        <taxon>Pseudomonadota</taxon>
        <taxon>Alphaproteobacteria</taxon>
        <taxon>Rhodobacterales</taxon>
        <taxon>Paracoccaceae</taxon>
        <taxon>Aliishimia</taxon>
    </lineage>
</organism>
<dbReference type="AlphaFoldDB" id="A0A4S4NEX2"/>
<dbReference type="InterPro" id="IPR013328">
    <property type="entry name" value="6PGD_dom2"/>
</dbReference>
<dbReference type="SUPFAM" id="SSF51735">
    <property type="entry name" value="NAD(P)-binding Rossmann-fold domains"/>
    <property type="match status" value="1"/>
</dbReference>
<sequence>MRIIIHGVGAVGGVLAAALSRSGQQVVGIARGAQLEAIRADGLTVRTPQETFSARFDCVAHPSEITFEADDLILLTMKSQDTVAALEDLRAAGVRDQHIFCFQNGVANEPTALRRFPNVHGVTVMMPCSYLKPGQVSVRAQPRFGLFDIGRYPHGADDADRSLAAALDAAGFAGFPMEDVMQSKYGKLLMNLGNIIEASVGPGVDTAPLRQRVRSEAETVLQAAGISWVDVGAADPRRDAILKVAEVPGEARPGGSTVQSLRRGTGHVETDYLNGEIAYLGRRHDVEAPLNARLTQLGADLVRQGHSPGDLSVEDLTALLDGT</sequence>
<feature type="domain" description="Ketopantoate reductase C-terminal" evidence="12">
    <location>
        <begin position="179"/>
        <end position="297"/>
    </location>
</feature>
<dbReference type="PANTHER" id="PTHR43765:SF2">
    <property type="entry name" value="2-DEHYDROPANTOATE 2-REDUCTASE"/>
    <property type="match status" value="1"/>
</dbReference>
<dbReference type="Proteomes" id="UP000306602">
    <property type="component" value="Unassembled WGS sequence"/>
</dbReference>
<comment type="caution">
    <text evidence="13">The sequence shown here is derived from an EMBL/GenBank/DDBJ whole genome shotgun (WGS) entry which is preliminary data.</text>
</comment>
<dbReference type="InterPro" id="IPR050838">
    <property type="entry name" value="Ketopantoate_reductase"/>
</dbReference>
<keyword evidence="6 10" id="KW-0521">NADP</keyword>
<dbReference type="OrthoDB" id="9796561at2"/>
<dbReference type="InterPro" id="IPR008927">
    <property type="entry name" value="6-PGluconate_DH-like_C_sf"/>
</dbReference>
<evidence type="ECO:0000256" key="6">
    <source>
        <dbReference type="ARBA" id="ARBA00022857"/>
    </source>
</evidence>
<evidence type="ECO:0000313" key="13">
    <source>
        <dbReference type="EMBL" id="THH34620.1"/>
    </source>
</evidence>
<dbReference type="Pfam" id="PF02558">
    <property type="entry name" value="ApbA"/>
    <property type="match status" value="1"/>
</dbReference>
<evidence type="ECO:0000313" key="14">
    <source>
        <dbReference type="Proteomes" id="UP000306602"/>
    </source>
</evidence>
<dbReference type="InterPro" id="IPR003710">
    <property type="entry name" value="ApbA"/>
</dbReference>
<dbReference type="PANTHER" id="PTHR43765">
    <property type="entry name" value="2-DEHYDROPANTOATE 2-REDUCTASE-RELATED"/>
    <property type="match status" value="1"/>
</dbReference>
<dbReference type="GO" id="GO:0050661">
    <property type="term" value="F:NADP binding"/>
    <property type="evidence" value="ECO:0007669"/>
    <property type="project" value="TreeGrafter"/>
</dbReference>
<evidence type="ECO:0000256" key="9">
    <source>
        <dbReference type="ARBA" id="ARBA00048793"/>
    </source>
</evidence>
<evidence type="ECO:0000256" key="8">
    <source>
        <dbReference type="ARBA" id="ARBA00032024"/>
    </source>
</evidence>
<dbReference type="RefSeq" id="WP_136464205.1">
    <property type="nucleotide sequence ID" value="NZ_SRKY01000005.1"/>
</dbReference>
<dbReference type="SUPFAM" id="SSF48179">
    <property type="entry name" value="6-phosphogluconate dehydrogenase C-terminal domain-like"/>
    <property type="match status" value="1"/>
</dbReference>
<dbReference type="InterPro" id="IPR013332">
    <property type="entry name" value="KPR_N"/>
</dbReference>
<comment type="function">
    <text evidence="10">Catalyzes the NADPH-dependent reduction of ketopantoate into pantoic acid.</text>
</comment>
<evidence type="ECO:0000256" key="5">
    <source>
        <dbReference type="ARBA" id="ARBA00022655"/>
    </source>
</evidence>
<reference evidence="13 14" key="1">
    <citation type="submission" date="2019-04" db="EMBL/GenBank/DDBJ databases">
        <title>Shimia ponticola sp. nov., isolated from seawater.</title>
        <authorList>
            <person name="Kim Y.-O."/>
            <person name="Yoon J.-H."/>
        </authorList>
    </citation>
    <scope>NUCLEOTIDE SEQUENCE [LARGE SCALE GENOMIC DNA]</scope>
    <source>
        <strain evidence="13 14">MYP11</strain>
    </source>
</reference>
<evidence type="ECO:0000256" key="7">
    <source>
        <dbReference type="ARBA" id="ARBA00023002"/>
    </source>
</evidence>
<protein>
    <recommendedName>
        <fullName evidence="4 10">2-dehydropantoate 2-reductase</fullName>
        <ecNumber evidence="3 10">1.1.1.169</ecNumber>
    </recommendedName>
    <alternativeName>
        <fullName evidence="8 10">Ketopantoate reductase</fullName>
    </alternativeName>
</protein>
<keyword evidence="5 10" id="KW-0566">Pantothenate biosynthesis</keyword>
<gene>
    <name evidence="13" type="ORF">E4Z66_16710</name>
</gene>
<evidence type="ECO:0000256" key="4">
    <source>
        <dbReference type="ARBA" id="ARBA00019465"/>
    </source>
</evidence>
<name>A0A4S4NEX2_9RHOB</name>
<comment type="similarity">
    <text evidence="2 10">Belongs to the ketopantoate reductase family.</text>
</comment>
<dbReference type="GO" id="GO:0015940">
    <property type="term" value="P:pantothenate biosynthetic process"/>
    <property type="evidence" value="ECO:0007669"/>
    <property type="project" value="UniProtKB-UniPathway"/>
</dbReference>
<comment type="pathway">
    <text evidence="1 10">Cofactor biosynthesis; (R)-pantothenate biosynthesis; (R)-pantoate from 3-methyl-2-oxobutanoate: step 2/2.</text>
</comment>
<dbReference type="EC" id="1.1.1.169" evidence="3 10"/>
<comment type="catalytic activity">
    <reaction evidence="9 10">
        <text>(R)-pantoate + NADP(+) = 2-dehydropantoate + NADPH + H(+)</text>
        <dbReference type="Rhea" id="RHEA:16233"/>
        <dbReference type="ChEBI" id="CHEBI:11561"/>
        <dbReference type="ChEBI" id="CHEBI:15378"/>
        <dbReference type="ChEBI" id="CHEBI:15980"/>
        <dbReference type="ChEBI" id="CHEBI:57783"/>
        <dbReference type="ChEBI" id="CHEBI:58349"/>
        <dbReference type="EC" id="1.1.1.169"/>
    </reaction>
</comment>